<reference evidence="1 2" key="1">
    <citation type="journal article" date="2024" name="Proc. Natl. Acad. Sci. U.S.A.">
        <title>The evolutionary genomics of adaptation to stress in wild rhizobium bacteria.</title>
        <authorList>
            <person name="Kehlet-Delgado H."/>
            <person name="Montoya A.P."/>
            <person name="Jensen K.T."/>
            <person name="Wendlandt C.E."/>
            <person name="Dexheimer C."/>
            <person name="Roberts M."/>
            <person name="Torres Martinez L."/>
            <person name="Friesen M.L."/>
            <person name="Griffitts J.S."/>
            <person name="Porter S.S."/>
        </authorList>
    </citation>
    <scope>NUCLEOTIDE SEQUENCE [LARGE SCALE GENOMIC DNA]</scope>
    <source>
        <strain evidence="1 2">M0468</strain>
    </source>
</reference>
<organism evidence="1 2">
    <name type="scientific">Mesorhizobium australicum</name>
    <dbReference type="NCBI Taxonomy" id="536018"/>
    <lineage>
        <taxon>Bacteria</taxon>
        <taxon>Pseudomonadati</taxon>
        <taxon>Pseudomonadota</taxon>
        <taxon>Alphaproteobacteria</taxon>
        <taxon>Hyphomicrobiales</taxon>
        <taxon>Phyllobacteriaceae</taxon>
        <taxon>Mesorhizobium</taxon>
    </lineage>
</organism>
<evidence type="ECO:0000313" key="1">
    <source>
        <dbReference type="EMBL" id="MER9287807.1"/>
    </source>
</evidence>
<gene>
    <name evidence="1" type="ORF">NKI81_28460</name>
</gene>
<dbReference type="Proteomes" id="UP001480082">
    <property type="component" value="Unassembled WGS sequence"/>
</dbReference>
<accession>A0ACC6T7A0</accession>
<evidence type="ECO:0000313" key="2">
    <source>
        <dbReference type="Proteomes" id="UP001480082"/>
    </source>
</evidence>
<protein>
    <submittedName>
        <fullName evidence="1">Uncharacterized protein</fullName>
    </submittedName>
</protein>
<dbReference type="EMBL" id="JAMYRI010000025">
    <property type="protein sequence ID" value="MER9287807.1"/>
    <property type="molecule type" value="Genomic_DNA"/>
</dbReference>
<comment type="caution">
    <text evidence="1">The sequence shown here is derived from an EMBL/GenBank/DDBJ whole genome shotgun (WGS) entry which is preliminary data.</text>
</comment>
<keyword evidence="2" id="KW-1185">Reference proteome</keyword>
<proteinExistence type="predicted"/>
<sequence>MTTPLDEMRNLAAGQGSEVSEVRVIQSRKSHTIPEKKLTPQARWRARNPLAYWCHSATASAIKRGILEIEPCAVCGDPKTDFHHTGSYLHPLEGIFLCRSHHKQAHKAMKCETAA</sequence>
<name>A0ACC6T7A0_9HYPH</name>